<sequence>MNAADAGAAPRPRRTALDLLMNPRYGVHRFIALCLAVALIAGTVWIVIVARQAALEGLPGVARVDSTAHEIELGSEATAEQALEVLHVARDRDEGWTLVLGSARLASRTSVGDQATDDTAAVNLLRRLGVVRLTAPATIVVDPYGSSAEIILDSSARPVPFAAGLIRELSAGRPLGADRVIISGGATNTTVTLQRAAFTRSPEIADVLTSLERVSPIRRLVLGDLVQVQLSADGPSDATRTCALARERLGERKNHELTVRYYDAGDGRDENDAVTRPC</sequence>
<keyword evidence="1" id="KW-0812">Transmembrane</keyword>
<evidence type="ECO:0000313" key="2">
    <source>
        <dbReference type="EMBL" id="NYE71375.1"/>
    </source>
</evidence>
<reference evidence="2 3" key="1">
    <citation type="submission" date="2020-07" db="EMBL/GenBank/DDBJ databases">
        <title>Sequencing the genomes of 1000 actinobacteria strains.</title>
        <authorList>
            <person name="Klenk H.-P."/>
        </authorList>
    </citation>
    <scope>NUCLEOTIDE SEQUENCE [LARGE SCALE GENOMIC DNA]</scope>
    <source>
        <strain evidence="2 3">DSM 22083</strain>
    </source>
</reference>
<protein>
    <submittedName>
        <fullName evidence="2">Uncharacterized protein</fullName>
    </submittedName>
</protein>
<keyword evidence="1" id="KW-1133">Transmembrane helix</keyword>
<accession>A0A7Y9I6Y2</accession>
<evidence type="ECO:0000313" key="3">
    <source>
        <dbReference type="Proteomes" id="UP000569914"/>
    </source>
</evidence>
<dbReference type="EMBL" id="JACCBU010000001">
    <property type="protein sequence ID" value="NYE71375.1"/>
    <property type="molecule type" value="Genomic_DNA"/>
</dbReference>
<keyword evidence="1" id="KW-0472">Membrane</keyword>
<dbReference type="RefSeq" id="WP_179751474.1">
    <property type="nucleotide sequence ID" value="NZ_JACCBU010000001.1"/>
</dbReference>
<dbReference type="Proteomes" id="UP000569914">
    <property type="component" value="Unassembled WGS sequence"/>
</dbReference>
<gene>
    <name evidence="2" type="ORF">BKA15_002704</name>
</gene>
<evidence type="ECO:0000256" key="1">
    <source>
        <dbReference type="SAM" id="Phobius"/>
    </source>
</evidence>
<comment type="caution">
    <text evidence="2">The sequence shown here is derived from an EMBL/GenBank/DDBJ whole genome shotgun (WGS) entry which is preliminary data.</text>
</comment>
<organism evidence="2 3">
    <name type="scientific">Microlunatus parietis</name>
    <dbReference type="NCBI Taxonomy" id="682979"/>
    <lineage>
        <taxon>Bacteria</taxon>
        <taxon>Bacillati</taxon>
        <taxon>Actinomycetota</taxon>
        <taxon>Actinomycetes</taxon>
        <taxon>Propionibacteriales</taxon>
        <taxon>Propionibacteriaceae</taxon>
        <taxon>Microlunatus</taxon>
    </lineage>
</organism>
<feature type="transmembrane region" description="Helical" evidence="1">
    <location>
        <begin position="30"/>
        <end position="50"/>
    </location>
</feature>
<proteinExistence type="predicted"/>
<dbReference type="AlphaFoldDB" id="A0A7Y9I6Y2"/>
<name>A0A7Y9I6Y2_9ACTN</name>
<keyword evidence="3" id="KW-1185">Reference proteome</keyword>